<dbReference type="OrthoDB" id="9789567at2"/>
<reference evidence="2" key="1">
    <citation type="submission" date="2016-10" db="EMBL/GenBank/DDBJ databases">
        <authorList>
            <person name="Varghese N."/>
            <person name="Submissions S."/>
        </authorList>
    </citation>
    <scope>NUCLEOTIDE SEQUENCE [LARGE SCALE GENOMIC DNA]</scope>
    <source>
        <strain evidence="2">DSM 16477</strain>
    </source>
</reference>
<organism evidence="1 2">
    <name type="scientific">Sulfitobacter delicatus</name>
    <dbReference type="NCBI Taxonomy" id="218672"/>
    <lineage>
        <taxon>Bacteria</taxon>
        <taxon>Pseudomonadati</taxon>
        <taxon>Pseudomonadota</taxon>
        <taxon>Alphaproteobacteria</taxon>
        <taxon>Rhodobacterales</taxon>
        <taxon>Roseobacteraceae</taxon>
        <taxon>Sulfitobacter</taxon>
    </lineage>
</organism>
<dbReference type="SUPFAM" id="SSF52402">
    <property type="entry name" value="Adenine nucleotide alpha hydrolases-like"/>
    <property type="match status" value="1"/>
</dbReference>
<accession>A0A1G7RCG5</accession>
<dbReference type="RefSeq" id="WP_093741842.1">
    <property type="nucleotide sequence ID" value="NZ_FNBP01000004.1"/>
</dbReference>
<sequence length="632" mass="70094">MSEARIDVAGRKDPLIVRINGADPNFHLRTDTIRAMARCEIAPVHSDLLEIASAVFFADGAIRRGGPTRPQMGEDWRRSFSFTIPVLDPEFWSRSDVREALVDAVNFMTGDHVAFQFVARKQEPAREPFLTFHPDSEGFAADEVILFSGGLDSFAGALERLSSSADKVILLTHRSAQKTIPRQVELGKYLADKFLNRVLPIHVLARRKKEEASDSSQRSRSLLFAALGKVVATTFGAKRISFYENGVISHNLPISSQVVGTMATRTTHPLTLHKLDRLLSLVDPERPVPIDNRYRWLTKRDVVERIAQHGGQGKIAKTVSCTSIREQTTRHTHCGTCSQCLDRRFAILAAGLEEFDFEDDYGTNVLFGPREKALSATMAIEWTRHALGLTELDDLGFVRSFGLELARITQGHPELPRQTVLEKARAMHLRHGSNVQRVLEEVLATRSADILHGRLPSTSLVSAFLTQQGSVNPDGPALDADRGLFRPPDIPAGKEEDLVPDPDAPLQVRFEGSPEKPIVSIVGLCNLSGSLASVPLALKDDLLDDRSSGRPRCDHRFIASGELARRLTSNKKTIRQRVKRCRDKVAAGFRDIHSMDPNRDLLIQGKTNRGYRLDPEIELQSEGDSAGELGEI</sequence>
<evidence type="ECO:0000313" key="1">
    <source>
        <dbReference type="EMBL" id="SDG08423.1"/>
    </source>
</evidence>
<dbReference type="Gene3D" id="3.40.50.620">
    <property type="entry name" value="HUPs"/>
    <property type="match status" value="1"/>
</dbReference>
<dbReference type="STRING" id="218672.SAMN04489759_104342"/>
<gene>
    <name evidence="1" type="ORF">SAMN04489759_104342</name>
</gene>
<evidence type="ECO:0000313" key="2">
    <source>
        <dbReference type="Proteomes" id="UP000199399"/>
    </source>
</evidence>
<keyword evidence="2" id="KW-1185">Reference proteome</keyword>
<name>A0A1G7RCG5_9RHOB</name>
<protein>
    <submittedName>
        <fullName evidence="1">7-cyano-7-deazaguanine synthase (Queuosine biosynthesis)</fullName>
    </submittedName>
</protein>
<dbReference type="AlphaFoldDB" id="A0A1G7RCG5"/>
<proteinExistence type="predicted"/>
<dbReference type="EMBL" id="FNBP01000004">
    <property type="protein sequence ID" value="SDG08423.1"/>
    <property type="molecule type" value="Genomic_DNA"/>
</dbReference>
<dbReference type="Proteomes" id="UP000199399">
    <property type="component" value="Unassembled WGS sequence"/>
</dbReference>
<dbReference type="InterPro" id="IPR014729">
    <property type="entry name" value="Rossmann-like_a/b/a_fold"/>
</dbReference>